<sequence>MAPEKTNGVMAVIRATRPSFRNKHDKVAFAVHATFLASGYFLTATGTAACEDGAISSASSEEVGIDRWNEIDDEYAFVYAKPAGSRNTRKVLVKCLAMNDKLVVNALENGSREPVHIEIDVDDFAAEGGGRNYSDQYKDLEKLVENFDKEILSKFDGSSRPLSSAEATSTTAETGRRSTAETGHRSRLIDETGAGAGEPWGPRIHPSGVMLPPVYPDGFSDTVPGPGAGVYPGRGGFGGDGSMLLGPDDPRFFGGGDRQRPFIRGPPQPGVPPGARFDPYGPPDVPDFDPTRFMRNPPRRPGGGGGIHPDLQHFPGGPDFI</sequence>
<dbReference type="InterPro" id="IPR045128">
    <property type="entry name" value="PI31-like"/>
</dbReference>
<dbReference type="Pfam" id="PF11566">
    <property type="entry name" value="PI31_Prot_N"/>
    <property type="match status" value="1"/>
</dbReference>
<feature type="region of interest" description="Disordered" evidence="3">
    <location>
        <begin position="155"/>
        <end position="205"/>
    </location>
</feature>
<evidence type="ECO:0000259" key="4">
    <source>
        <dbReference type="Pfam" id="PF11566"/>
    </source>
</evidence>
<accession>A0A218W4Y0</accession>
<dbReference type="GO" id="GO:0000502">
    <property type="term" value="C:proteasome complex"/>
    <property type="evidence" value="ECO:0007669"/>
    <property type="project" value="UniProtKB-KW"/>
</dbReference>
<comment type="similarity">
    <text evidence="1">Belongs to the proteasome inhibitor PI31 family.</text>
</comment>
<organism evidence="5 6">
    <name type="scientific">Punica granatum</name>
    <name type="common">Pomegranate</name>
    <dbReference type="NCBI Taxonomy" id="22663"/>
    <lineage>
        <taxon>Eukaryota</taxon>
        <taxon>Viridiplantae</taxon>
        <taxon>Streptophyta</taxon>
        <taxon>Embryophyta</taxon>
        <taxon>Tracheophyta</taxon>
        <taxon>Spermatophyta</taxon>
        <taxon>Magnoliopsida</taxon>
        <taxon>eudicotyledons</taxon>
        <taxon>Gunneridae</taxon>
        <taxon>Pentapetalae</taxon>
        <taxon>rosids</taxon>
        <taxon>malvids</taxon>
        <taxon>Myrtales</taxon>
        <taxon>Lythraceae</taxon>
        <taxon>Punica</taxon>
    </lineage>
</organism>
<dbReference type="Gene3D" id="3.40.1000.30">
    <property type="match status" value="1"/>
</dbReference>
<evidence type="ECO:0000256" key="1">
    <source>
        <dbReference type="ARBA" id="ARBA00006405"/>
    </source>
</evidence>
<evidence type="ECO:0000313" key="6">
    <source>
        <dbReference type="Proteomes" id="UP000197138"/>
    </source>
</evidence>
<dbReference type="AlphaFoldDB" id="A0A218W4Y0"/>
<dbReference type="GO" id="GO:0004866">
    <property type="term" value="F:endopeptidase inhibitor activity"/>
    <property type="evidence" value="ECO:0007669"/>
    <property type="project" value="InterPro"/>
</dbReference>
<evidence type="ECO:0000256" key="3">
    <source>
        <dbReference type="SAM" id="MobiDB-lite"/>
    </source>
</evidence>
<feature type="region of interest" description="Disordered" evidence="3">
    <location>
        <begin position="263"/>
        <end position="321"/>
    </location>
</feature>
<feature type="compositionally biased region" description="Basic and acidic residues" evidence="3">
    <location>
        <begin position="174"/>
        <end position="190"/>
    </location>
</feature>
<evidence type="ECO:0000256" key="2">
    <source>
        <dbReference type="ARBA" id="ARBA00022942"/>
    </source>
</evidence>
<dbReference type="PANTHER" id="PTHR13266">
    <property type="entry name" value="PROTEASOME INHIBITOR"/>
    <property type="match status" value="1"/>
</dbReference>
<keyword evidence="2" id="KW-0647">Proteasome</keyword>
<dbReference type="EMBL" id="MTKT01005400">
    <property type="protein sequence ID" value="OWM67162.1"/>
    <property type="molecule type" value="Genomic_DNA"/>
</dbReference>
<gene>
    <name evidence="5" type="ORF">CDL15_Pgr000614</name>
</gene>
<feature type="compositionally biased region" description="Low complexity" evidence="3">
    <location>
        <begin position="163"/>
        <end position="173"/>
    </location>
</feature>
<name>A0A218W4Y0_PUNGR</name>
<proteinExistence type="inferred from homology"/>
<reference evidence="6" key="1">
    <citation type="journal article" date="2017" name="Plant J.">
        <title>The pomegranate (Punica granatum L.) genome and the genomics of punicalagin biosynthesis.</title>
        <authorList>
            <person name="Qin G."/>
            <person name="Xu C."/>
            <person name="Ming R."/>
            <person name="Tang H."/>
            <person name="Guyot R."/>
            <person name="Kramer E.M."/>
            <person name="Hu Y."/>
            <person name="Yi X."/>
            <person name="Qi Y."/>
            <person name="Xu X."/>
            <person name="Gao Z."/>
            <person name="Pan H."/>
            <person name="Jian J."/>
            <person name="Tian Y."/>
            <person name="Yue Z."/>
            <person name="Xu Y."/>
        </authorList>
    </citation>
    <scope>NUCLEOTIDE SEQUENCE [LARGE SCALE GENOMIC DNA]</scope>
    <source>
        <strain evidence="6">cv. Dabenzi</strain>
    </source>
</reference>
<comment type="caution">
    <text evidence="5">The sequence shown here is derived from an EMBL/GenBank/DDBJ whole genome shotgun (WGS) entry which is preliminary data.</text>
</comment>
<dbReference type="GO" id="GO:0070628">
    <property type="term" value="F:proteasome binding"/>
    <property type="evidence" value="ECO:0007669"/>
    <property type="project" value="InterPro"/>
</dbReference>
<protein>
    <recommendedName>
        <fullName evidence="4">PI31 proteasome regulator N-terminal domain-containing protein</fullName>
    </recommendedName>
</protein>
<dbReference type="Proteomes" id="UP000197138">
    <property type="component" value="Unassembled WGS sequence"/>
</dbReference>
<feature type="domain" description="PI31 proteasome regulator N-terminal" evidence="4">
    <location>
        <begin position="17"/>
        <end position="157"/>
    </location>
</feature>
<dbReference type="GO" id="GO:0043161">
    <property type="term" value="P:proteasome-mediated ubiquitin-dependent protein catabolic process"/>
    <property type="evidence" value="ECO:0007669"/>
    <property type="project" value="InterPro"/>
</dbReference>
<dbReference type="PANTHER" id="PTHR13266:SF1">
    <property type="entry name" value="PROTEASOME INHIBITOR PI31 SUBUNIT"/>
    <property type="match status" value="1"/>
</dbReference>
<evidence type="ECO:0000313" key="5">
    <source>
        <dbReference type="EMBL" id="OWM67162.1"/>
    </source>
</evidence>
<dbReference type="InterPro" id="IPR021625">
    <property type="entry name" value="PI31_Prot_N"/>
</dbReference>